<evidence type="ECO:0008006" key="5">
    <source>
        <dbReference type="Google" id="ProtNLM"/>
    </source>
</evidence>
<name>A0A1C0YJB1_9BACL</name>
<proteinExistence type="inferred from homology"/>
<keyword evidence="2" id="KW-0175">Coiled coil</keyword>
<reference evidence="3 4" key="1">
    <citation type="submission" date="2016-07" db="EMBL/GenBank/DDBJ databases">
        <title>Caryophanon tenue genome sequencing.</title>
        <authorList>
            <person name="Verma A."/>
            <person name="Pal Y."/>
            <person name="Krishnamurthi S."/>
        </authorList>
    </citation>
    <scope>NUCLEOTIDE SEQUENCE [LARGE SCALE GENOMIC DNA]</scope>
    <source>
        <strain evidence="3 4">DSM 14152</strain>
    </source>
</reference>
<dbReference type="EMBL" id="MASJ01000004">
    <property type="protein sequence ID" value="OCS87224.1"/>
    <property type="molecule type" value="Genomic_DNA"/>
</dbReference>
<comment type="similarity">
    <text evidence="1">Belongs to the PspA/Vipp/IM30 family.</text>
</comment>
<dbReference type="OrthoDB" id="2366053at2"/>
<protein>
    <recommendedName>
        <fullName evidence="5">Modulator protein</fullName>
    </recommendedName>
</protein>
<dbReference type="AlphaFoldDB" id="A0A1C0YJB1"/>
<dbReference type="STRING" id="33978.A6M13_11375"/>
<dbReference type="RefSeq" id="WP_066543838.1">
    <property type="nucleotide sequence ID" value="NZ_MASJ01000004.1"/>
</dbReference>
<keyword evidence="4" id="KW-1185">Reference proteome</keyword>
<evidence type="ECO:0000313" key="4">
    <source>
        <dbReference type="Proteomes" id="UP000093199"/>
    </source>
</evidence>
<organism evidence="3 4">
    <name type="scientific">Caryophanon tenue</name>
    <dbReference type="NCBI Taxonomy" id="33978"/>
    <lineage>
        <taxon>Bacteria</taxon>
        <taxon>Bacillati</taxon>
        <taxon>Bacillota</taxon>
        <taxon>Bacilli</taxon>
        <taxon>Bacillales</taxon>
        <taxon>Caryophanaceae</taxon>
        <taxon>Caryophanon</taxon>
    </lineage>
</organism>
<evidence type="ECO:0000313" key="3">
    <source>
        <dbReference type="EMBL" id="OCS87224.1"/>
    </source>
</evidence>
<sequence>MNFFKRLRYTIEADVQQILDKKERKNPITLLNHYLKQAEVQTKETASCLERQRQLQEQFAQALKENEKMLMKRREQLELVQYAGEEDLLAFAQQEVATYTERQMQLEQSLEQVTHDYFTLEQKYEQMKHKLKDMKVRQLQLMGKENVVRAHHKMDGVLKTHETNDQSFAEMEQYIDQLSDRIDADYSVTTFEQRLEQISRRQQTETTLDKQ</sequence>
<comment type="caution">
    <text evidence="3">The sequence shown here is derived from an EMBL/GenBank/DDBJ whole genome shotgun (WGS) entry which is preliminary data.</text>
</comment>
<gene>
    <name evidence="3" type="ORF">A6M13_11375</name>
</gene>
<evidence type="ECO:0000256" key="1">
    <source>
        <dbReference type="ARBA" id="ARBA00043985"/>
    </source>
</evidence>
<dbReference type="InterPro" id="IPR007157">
    <property type="entry name" value="PspA_VIPP1"/>
</dbReference>
<dbReference type="Proteomes" id="UP000093199">
    <property type="component" value="Unassembled WGS sequence"/>
</dbReference>
<dbReference type="Pfam" id="PF04012">
    <property type="entry name" value="PspA_IM30"/>
    <property type="match status" value="1"/>
</dbReference>
<feature type="coiled-coil region" evidence="2">
    <location>
        <begin position="52"/>
        <end position="137"/>
    </location>
</feature>
<accession>A0A1C0YJB1</accession>
<evidence type="ECO:0000256" key="2">
    <source>
        <dbReference type="SAM" id="Coils"/>
    </source>
</evidence>